<comment type="cofactor">
    <cofactor evidence="1">
        <name>pyridoxal 5'-phosphate</name>
        <dbReference type="ChEBI" id="CHEBI:597326"/>
    </cofactor>
</comment>
<dbReference type="InterPro" id="IPR015424">
    <property type="entry name" value="PyrdxlP-dep_Trfase"/>
</dbReference>
<gene>
    <name evidence="5" type="ORF">SAMN06265368_0450</name>
</gene>
<dbReference type="InterPro" id="IPR001597">
    <property type="entry name" value="ArAA_b-elim_lyase/Thr_aldolase"/>
</dbReference>
<dbReference type="GO" id="GO:0006520">
    <property type="term" value="P:amino acid metabolic process"/>
    <property type="evidence" value="ECO:0007669"/>
    <property type="project" value="InterPro"/>
</dbReference>
<protein>
    <submittedName>
        <fullName evidence="5">L-seryl-tRNA(Ser) seleniumtransferase/D-glucosaminate-6-phosphate ammonia-lyase</fullName>
    </submittedName>
</protein>
<evidence type="ECO:0000256" key="2">
    <source>
        <dbReference type="ARBA" id="ARBA00011881"/>
    </source>
</evidence>
<keyword evidence="5" id="KW-0808">Transferase</keyword>
<dbReference type="OrthoDB" id="9787096at2"/>
<keyword evidence="5" id="KW-0456">Lyase</keyword>
<keyword evidence="3" id="KW-0663">Pyridoxal phosphate</keyword>
<dbReference type="PANTHER" id="PTHR32328:SF0">
    <property type="entry name" value="L-SERYL-TRNA(SEC) SELENIUM TRANSFERASE"/>
    <property type="match status" value="1"/>
</dbReference>
<dbReference type="Pfam" id="PF01212">
    <property type="entry name" value="Beta_elim_lyase"/>
    <property type="match status" value="1"/>
</dbReference>
<dbReference type="PANTHER" id="PTHR32328">
    <property type="entry name" value="L-SERYL-TRNA(SEC) SELENIUM TRANSFERASE"/>
    <property type="match status" value="1"/>
</dbReference>
<evidence type="ECO:0000313" key="6">
    <source>
        <dbReference type="Proteomes" id="UP000219439"/>
    </source>
</evidence>
<evidence type="ECO:0000259" key="4">
    <source>
        <dbReference type="Pfam" id="PF01212"/>
    </source>
</evidence>
<evidence type="ECO:0000256" key="3">
    <source>
        <dbReference type="ARBA" id="ARBA00022898"/>
    </source>
</evidence>
<organism evidence="5 6">
    <name type="scientific">Cohaesibacter gelatinilyticus</name>
    <dbReference type="NCBI Taxonomy" id="372072"/>
    <lineage>
        <taxon>Bacteria</taxon>
        <taxon>Pseudomonadati</taxon>
        <taxon>Pseudomonadota</taxon>
        <taxon>Alphaproteobacteria</taxon>
        <taxon>Hyphomicrobiales</taxon>
        <taxon>Cohaesibacteraceae</taxon>
    </lineage>
</organism>
<feature type="domain" description="Aromatic amino acid beta-eliminating lyase/threonine aldolase" evidence="4">
    <location>
        <begin position="49"/>
        <end position="265"/>
    </location>
</feature>
<reference evidence="5 6" key="1">
    <citation type="submission" date="2017-09" db="EMBL/GenBank/DDBJ databases">
        <authorList>
            <person name="Ehlers B."/>
            <person name="Leendertz F.H."/>
        </authorList>
    </citation>
    <scope>NUCLEOTIDE SEQUENCE [LARGE SCALE GENOMIC DNA]</scope>
    <source>
        <strain evidence="5 6">DSM 18289</strain>
    </source>
</reference>
<dbReference type="AlphaFoldDB" id="A0A285NC62"/>
<dbReference type="GO" id="GO:0016829">
    <property type="term" value="F:lyase activity"/>
    <property type="evidence" value="ECO:0007669"/>
    <property type="project" value="UniProtKB-KW"/>
</dbReference>
<dbReference type="RefSeq" id="WP_097151771.1">
    <property type="nucleotide sequence ID" value="NZ_OBEL01000001.1"/>
</dbReference>
<evidence type="ECO:0000313" key="5">
    <source>
        <dbReference type="EMBL" id="SNZ06527.1"/>
    </source>
</evidence>
<dbReference type="Proteomes" id="UP000219439">
    <property type="component" value="Unassembled WGS sequence"/>
</dbReference>
<dbReference type="SUPFAM" id="SSF53383">
    <property type="entry name" value="PLP-dependent transferases"/>
    <property type="match status" value="1"/>
</dbReference>
<proteinExistence type="predicted"/>
<dbReference type="Gene3D" id="3.40.640.10">
    <property type="entry name" value="Type I PLP-dependent aspartate aminotransferase-like (Major domain)"/>
    <property type="match status" value="1"/>
</dbReference>
<name>A0A285NC62_9HYPH</name>
<keyword evidence="6" id="KW-1185">Reference proteome</keyword>
<sequence>MSHSPASSGLINARGTFTPLGVSRSSAAIAHATANALSEFHKISDLQITLESALQKWSGAEAGFATHCTAASITLAVAACLTSTDQEAIASLPHYDGAHRKVLIPAGHCVNYGQSILQAIRLSGAKPYIVGSEHSYSLQDLEEALKADGIAALLLVSSRLTKGDAIDFNAAVALAHSYSVPVILDAAAQDFRVRELVETDADLILISAQKYMAAPTTGLIVGKASHIAAVKAQEAGIGRAMKASKEALMGALAALEERLSLDLSAWKAEQSEKAHHFVTSANEIKGITAWAEPDSTGLPFDRPCLKVDSDLYGCSATELADRLRNSSPYIWVIDHLAEQSLLLFELVPLKQEECKAILDRLAVSQRD</sequence>
<dbReference type="GO" id="GO:0004125">
    <property type="term" value="F:L-seryl-tRNA(Sec) selenium transferase activity"/>
    <property type="evidence" value="ECO:0007669"/>
    <property type="project" value="TreeGrafter"/>
</dbReference>
<dbReference type="InterPro" id="IPR015421">
    <property type="entry name" value="PyrdxlP-dep_Trfase_major"/>
</dbReference>
<evidence type="ECO:0000256" key="1">
    <source>
        <dbReference type="ARBA" id="ARBA00001933"/>
    </source>
</evidence>
<dbReference type="EMBL" id="OBEL01000001">
    <property type="protein sequence ID" value="SNZ06527.1"/>
    <property type="molecule type" value="Genomic_DNA"/>
</dbReference>
<accession>A0A285NC62</accession>
<comment type="subunit">
    <text evidence="2">Homotetramer.</text>
</comment>